<feature type="compositionally biased region" description="Low complexity" evidence="1">
    <location>
        <begin position="219"/>
        <end position="229"/>
    </location>
</feature>
<feature type="compositionally biased region" description="Basic and acidic residues" evidence="1">
    <location>
        <begin position="188"/>
        <end position="200"/>
    </location>
</feature>
<accession>A0A388KLV5</accession>
<name>A0A388KLV5_CHABU</name>
<organism evidence="2 3">
    <name type="scientific">Chara braunii</name>
    <name type="common">Braun's stonewort</name>
    <dbReference type="NCBI Taxonomy" id="69332"/>
    <lineage>
        <taxon>Eukaryota</taxon>
        <taxon>Viridiplantae</taxon>
        <taxon>Streptophyta</taxon>
        <taxon>Charophyceae</taxon>
        <taxon>Charales</taxon>
        <taxon>Characeae</taxon>
        <taxon>Chara</taxon>
    </lineage>
</organism>
<reference evidence="2 3" key="1">
    <citation type="journal article" date="2018" name="Cell">
        <title>The Chara Genome: Secondary Complexity and Implications for Plant Terrestrialization.</title>
        <authorList>
            <person name="Nishiyama T."/>
            <person name="Sakayama H."/>
            <person name="Vries J.D."/>
            <person name="Buschmann H."/>
            <person name="Saint-Marcoux D."/>
            <person name="Ullrich K.K."/>
            <person name="Haas F.B."/>
            <person name="Vanderstraeten L."/>
            <person name="Becker D."/>
            <person name="Lang D."/>
            <person name="Vosolsobe S."/>
            <person name="Rombauts S."/>
            <person name="Wilhelmsson P.K.I."/>
            <person name="Janitza P."/>
            <person name="Kern R."/>
            <person name="Heyl A."/>
            <person name="Rumpler F."/>
            <person name="Villalobos L.I.A.C."/>
            <person name="Clay J.M."/>
            <person name="Skokan R."/>
            <person name="Toyoda A."/>
            <person name="Suzuki Y."/>
            <person name="Kagoshima H."/>
            <person name="Schijlen E."/>
            <person name="Tajeshwar N."/>
            <person name="Catarino B."/>
            <person name="Hetherington A.J."/>
            <person name="Saltykova A."/>
            <person name="Bonnot C."/>
            <person name="Breuninger H."/>
            <person name="Symeonidi A."/>
            <person name="Radhakrishnan G.V."/>
            <person name="Van Nieuwerburgh F."/>
            <person name="Deforce D."/>
            <person name="Chang C."/>
            <person name="Karol K.G."/>
            <person name="Hedrich R."/>
            <person name="Ulvskov P."/>
            <person name="Glockner G."/>
            <person name="Delwiche C.F."/>
            <person name="Petrasek J."/>
            <person name="Van de Peer Y."/>
            <person name="Friml J."/>
            <person name="Beilby M."/>
            <person name="Dolan L."/>
            <person name="Kohara Y."/>
            <person name="Sugano S."/>
            <person name="Fujiyama A."/>
            <person name="Delaux P.-M."/>
            <person name="Quint M."/>
            <person name="TheiBen G."/>
            <person name="Hagemann M."/>
            <person name="Harholt J."/>
            <person name="Dunand C."/>
            <person name="Zachgo S."/>
            <person name="Langdale J."/>
            <person name="Maumus F."/>
            <person name="Straeten D.V.D."/>
            <person name="Gould S.B."/>
            <person name="Rensing S.A."/>
        </authorList>
    </citation>
    <scope>NUCLEOTIDE SEQUENCE [LARGE SCALE GENOMIC DNA]</scope>
    <source>
        <strain evidence="2 3">S276</strain>
    </source>
</reference>
<dbReference type="Proteomes" id="UP000265515">
    <property type="component" value="Unassembled WGS sequence"/>
</dbReference>
<proteinExistence type="predicted"/>
<protein>
    <submittedName>
        <fullName evidence="2">Uncharacterized protein</fullName>
    </submittedName>
</protein>
<feature type="compositionally biased region" description="Basic and acidic residues" evidence="1">
    <location>
        <begin position="109"/>
        <end position="123"/>
    </location>
</feature>
<comment type="caution">
    <text evidence="2">The sequence shown here is derived from an EMBL/GenBank/DDBJ whole genome shotgun (WGS) entry which is preliminary data.</text>
</comment>
<keyword evidence="3" id="KW-1185">Reference proteome</keyword>
<feature type="compositionally biased region" description="Acidic residues" evidence="1">
    <location>
        <begin position="124"/>
        <end position="145"/>
    </location>
</feature>
<gene>
    <name evidence="2" type="ORF">CBR_g8329</name>
</gene>
<evidence type="ECO:0000256" key="1">
    <source>
        <dbReference type="SAM" id="MobiDB-lite"/>
    </source>
</evidence>
<feature type="compositionally biased region" description="Acidic residues" evidence="1">
    <location>
        <begin position="94"/>
        <end position="108"/>
    </location>
</feature>
<evidence type="ECO:0000313" key="3">
    <source>
        <dbReference type="Proteomes" id="UP000265515"/>
    </source>
</evidence>
<dbReference type="EMBL" id="BFEA01000139">
    <property type="protein sequence ID" value="GBG71030.1"/>
    <property type="molecule type" value="Genomic_DNA"/>
</dbReference>
<dbReference type="AlphaFoldDB" id="A0A388KLV5"/>
<feature type="region of interest" description="Disordered" evidence="1">
    <location>
        <begin position="90"/>
        <end position="248"/>
    </location>
</feature>
<dbReference type="Gramene" id="GBG71030">
    <property type="protein sequence ID" value="GBG71030"/>
    <property type="gene ID" value="CBR_g8329"/>
</dbReference>
<evidence type="ECO:0000313" key="2">
    <source>
        <dbReference type="EMBL" id="GBG71030.1"/>
    </source>
</evidence>
<sequence>MGPGHRQLIVWELSVPFVQLIDDLPLDIISQCDESPVPHVLPRRLTQYLQWSACLEERGGGGNYPLRSEYQNPRGIIDILFFQPRALSEGEAITVEEEEEEDEEDETSEERSYFEHSEEKPSGEEEEEEENQEEEEEGFEWESLGEEAGRAEVQEEDPEVVAWPREEITVGKQPLEYASGADLPIPDDPTRDPEPPKDGNGDPSAETSSAQARRRRSRSPSPSTRPPVRTRTDAGHRASSPVVITSSP</sequence>